<dbReference type="Proteomes" id="UP000727654">
    <property type="component" value="Unassembled WGS sequence"/>
</dbReference>
<evidence type="ECO:0000256" key="5">
    <source>
        <dbReference type="ARBA" id="ARBA00022692"/>
    </source>
</evidence>
<comment type="subcellular location">
    <subcellularLocation>
        <location evidence="2">Membrane</location>
        <topology evidence="2">Multi-pass membrane protein</topology>
    </subcellularLocation>
</comment>
<feature type="chain" id="PRO_5046848850" description="Methylamine utilization protein MauE" evidence="9">
    <location>
        <begin position="18"/>
        <end position="216"/>
    </location>
</feature>
<comment type="pathway">
    <text evidence="3">One-carbon metabolism; methylamine degradation.</text>
</comment>
<sequence>MIPLLLAAAPCAGAALADDLPPETLTLARSRPPTRTGCISPTWLSVTPKLRKPDRFHAAVDAYRLVPTAWARAVALAFIGAEPVAVRLLALMPSPRRRQRQRQRQRQATTSTTVPQLLAMAAGRAFLIPVPGMSGSSLTDAEVAELMNWMLPTLTGRQDIAPFSIEEVTRNRNDRLDDVAAHRAAILERCTRARQLGPALFRAGETLLFSECRHRE</sequence>
<comment type="function">
    <text evidence="1">May be specifically involved in the processing, transport, and/or maturation of the MADH beta-subunit.</text>
</comment>
<evidence type="ECO:0000313" key="12">
    <source>
        <dbReference type="Proteomes" id="UP000727654"/>
    </source>
</evidence>
<keyword evidence="12" id="KW-1185">Reference proteome</keyword>
<evidence type="ECO:0000256" key="6">
    <source>
        <dbReference type="ARBA" id="ARBA00022989"/>
    </source>
</evidence>
<evidence type="ECO:0000256" key="7">
    <source>
        <dbReference type="ARBA" id="ARBA00023136"/>
    </source>
</evidence>
<evidence type="ECO:0000313" key="11">
    <source>
        <dbReference type="EMBL" id="CAG9183236.1"/>
    </source>
</evidence>
<name>A0ABM8XSE3_9BURK</name>
<comment type="caution">
    <text evidence="11">The sequence shown here is derived from an EMBL/GenBank/DDBJ whole genome shotgun (WGS) entry which is preliminary data.</text>
</comment>
<evidence type="ECO:0000256" key="1">
    <source>
        <dbReference type="ARBA" id="ARBA00003475"/>
    </source>
</evidence>
<proteinExistence type="predicted"/>
<evidence type="ECO:0000256" key="4">
    <source>
        <dbReference type="ARBA" id="ARBA00019078"/>
    </source>
</evidence>
<evidence type="ECO:0000256" key="2">
    <source>
        <dbReference type="ARBA" id="ARBA00004141"/>
    </source>
</evidence>
<gene>
    <name evidence="11" type="ORF">LMG23992_04937</name>
</gene>
<dbReference type="EMBL" id="CAJZAI010000019">
    <property type="protein sequence ID" value="CAG9183236.1"/>
    <property type="molecule type" value="Genomic_DNA"/>
</dbReference>
<organism evidence="11 12">
    <name type="scientific">Cupriavidus laharis</name>
    <dbReference type="NCBI Taxonomy" id="151654"/>
    <lineage>
        <taxon>Bacteria</taxon>
        <taxon>Pseudomonadati</taxon>
        <taxon>Pseudomonadota</taxon>
        <taxon>Betaproteobacteria</taxon>
        <taxon>Burkholderiales</taxon>
        <taxon>Burkholderiaceae</taxon>
        <taxon>Cupriavidus</taxon>
    </lineage>
</organism>
<keyword evidence="5" id="KW-0812">Transmembrane</keyword>
<keyword evidence="6" id="KW-1133">Transmembrane helix</keyword>
<dbReference type="Pfam" id="PF07291">
    <property type="entry name" value="MauE"/>
    <property type="match status" value="1"/>
</dbReference>
<reference evidence="11 12" key="1">
    <citation type="submission" date="2021-08" db="EMBL/GenBank/DDBJ databases">
        <authorList>
            <person name="Peeters C."/>
        </authorList>
    </citation>
    <scope>NUCLEOTIDE SEQUENCE [LARGE SCALE GENOMIC DNA]</scope>
    <source>
        <strain evidence="11 12">LMG 23992</strain>
    </source>
</reference>
<protein>
    <recommendedName>
        <fullName evidence="4">Methylamine utilization protein MauE</fullName>
    </recommendedName>
</protein>
<evidence type="ECO:0000256" key="9">
    <source>
        <dbReference type="SAM" id="SignalP"/>
    </source>
</evidence>
<feature type="domain" description="Methylamine utilisation protein MauE" evidence="10">
    <location>
        <begin position="45"/>
        <end position="96"/>
    </location>
</feature>
<evidence type="ECO:0000256" key="3">
    <source>
        <dbReference type="ARBA" id="ARBA00004856"/>
    </source>
</evidence>
<accession>A0ABM8XSE3</accession>
<evidence type="ECO:0000256" key="8">
    <source>
        <dbReference type="SAM" id="MobiDB-lite"/>
    </source>
</evidence>
<keyword evidence="7" id="KW-0472">Membrane</keyword>
<feature type="region of interest" description="Disordered" evidence="8">
    <location>
        <begin position="95"/>
        <end position="114"/>
    </location>
</feature>
<dbReference type="RefSeq" id="WP_224082386.1">
    <property type="nucleotide sequence ID" value="NZ_CAJZAI010000019.1"/>
</dbReference>
<evidence type="ECO:0000259" key="10">
    <source>
        <dbReference type="Pfam" id="PF07291"/>
    </source>
</evidence>
<keyword evidence="9" id="KW-0732">Signal</keyword>
<dbReference type="InterPro" id="IPR009908">
    <property type="entry name" value="Methylamine_util_MauE"/>
</dbReference>
<feature type="compositionally biased region" description="Basic residues" evidence="8">
    <location>
        <begin position="95"/>
        <end position="105"/>
    </location>
</feature>
<feature type="signal peptide" evidence="9">
    <location>
        <begin position="1"/>
        <end position="17"/>
    </location>
</feature>